<keyword evidence="3" id="KW-1185">Reference proteome</keyword>
<dbReference type="AlphaFoldDB" id="A0A0V7ZHB2"/>
<dbReference type="Proteomes" id="UP000053372">
    <property type="component" value="Unassembled WGS sequence"/>
</dbReference>
<evidence type="ECO:0000313" key="3">
    <source>
        <dbReference type="Proteomes" id="UP000053372"/>
    </source>
</evidence>
<dbReference type="EMBL" id="LMTZ01000118">
    <property type="protein sequence ID" value="KST64704.1"/>
    <property type="molecule type" value="Genomic_DNA"/>
</dbReference>
<proteinExistence type="predicted"/>
<accession>A0A0V7ZHB2</accession>
<name>A0A0V7ZHB2_9CYAN</name>
<gene>
    <name evidence="1" type="ORF">BC008_40050</name>
    <name evidence="2" type="ORF">BC008_41025</name>
</gene>
<evidence type="ECO:0000313" key="2">
    <source>
        <dbReference type="EMBL" id="KST64704.1"/>
    </source>
</evidence>
<organism evidence="1 3">
    <name type="scientific">Mastigocoleus testarum BC008</name>
    <dbReference type="NCBI Taxonomy" id="371196"/>
    <lineage>
        <taxon>Bacteria</taxon>
        <taxon>Bacillati</taxon>
        <taxon>Cyanobacteriota</taxon>
        <taxon>Cyanophyceae</taxon>
        <taxon>Nostocales</taxon>
        <taxon>Hapalosiphonaceae</taxon>
        <taxon>Mastigocoleus</taxon>
    </lineage>
</organism>
<dbReference type="EMBL" id="LMTZ01000129">
    <property type="protein sequence ID" value="KST63994.1"/>
    <property type="molecule type" value="Genomic_DNA"/>
</dbReference>
<sequence>MKSNAKATIINYFLFWRPIYYCVAKKNGLHVLSGVDAAYTNNSLRTKKNQKYFAVLLFYLDKI</sequence>
<protein>
    <submittedName>
        <fullName evidence="1">Uncharacterized protein</fullName>
    </submittedName>
</protein>
<reference evidence="1 3" key="1">
    <citation type="journal article" date="2015" name="Genome Announc.">
        <title>Draft Genome of the Euendolithic (true boring) Cyanobacterium Mastigocoleus testarum strain BC008.</title>
        <authorList>
            <person name="Guida B.S."/>
            <person name="Garcia-Pichel F."/>
        </authorList>
    </citation>
    <scope>NUCLEOTIDE SEQUENCE [LARGE SCALE GENOMIC DNA]</scope>
    <source>
        <strain evidence="1 3">BC008</strain>
    </source>
</reference>
<comment type="caution">
    <text evidence="1">The sequence shown here is derived from an EMBL/GenBank/DDBJ whole genome shotgun (WGS) entry which is preliminary data.</text>
</comment>
<evidence type="ECO:0000313" key="1">
    <source>
        <dbReference type="EMBL" id="KST63994.1"/>
    </source>
</evidence>